<dbReference type="KEGG" id="bor:COCMIDRAFT_34921"/>
<dbReference type="Gene3D" id="4.10.240.10">
    <property type="entry name" value="Zn(2)-C6 fungal-type DNA-binding domain"/>
    <property type="match status" value="1"/>
</dbReference>
<organism evidence="8 9">
    <name type="scientific">Bipolaris oryzae ATCC 44560</name>
    <dbReference type="NCBI Taxonomy" id="930090"/>
    <lineage>
        <taxon>Eukaryota</taxon>
        <taxon>Fungi</taxon>
        <taxon>Dikarya</taxon>
        <taxon>Ascomycota</taxon>
        <taxon>Pezizomycotina</taxon>
        <taxon>Dothideomycetes</taxon>
        <taxon>Pleosporomycetidae</taxon>
        <taxon>Pleosporales</taxon>
        <taxon>Pleosporineae</taxon>
        <taxon>Pleosporaceae</taxon>
        <taxon>Bipolaris</taxon>
    </lineage>
</organism>
<keyword evidence="5" id="KW-0539">Nucleus</keyword>
<feature type="compositionally biased region" description="Low complexity" evidence="6">
    <location>
        <begin position="10"/>
        <end position="19"/>
    </location>
</feature>
<dbReference type="InterPro" id="IPR036864">
    <property type="entry name" value="Zn2-C6_fun-type_DNA-bd_sf"/>
</dbReference>
<dbReference type="GO" id="GO:0005634">
    <property type="term" value="C:nucleus"/>
    <property type="evidence" value="ECO:0007669"/>
    <property type="project" value="InterPro"/>
</dbReference>
<keyword evidence="3" id="KW-0238">DNA-binding</keyword>
<evidence type="ECO:0000313" key="8">
    <source>
        <dbReference type="EMBL" id="EUC47533.1"/>
    </source>
</evidence>
<dbReference type="GO" id="GO:0003677">
    <property type="term" value="F:DNA binding"/>
    <property type="evidence" value="ECO:0007669"/>
    <property type="project" value="UniProtKB-KW"/>
</dbReference>
<dbReference type="AlphaFoldDB" id="W6ZCJ5"/>
<protein>
    <recommendedName>
        <fullName evidence="7">Zn(2)-C6 fungal-type domain-containing protein</fullName>
    </recommendedName>
</protein>
<feature type="region of interest" description="Disordered" evidence="6">
    <location>
        <begin position="1"/>
        <end position="21"/>
    </location>
</feature>
<dbReference type="GO" id="GO:0008270">
    <property type="term" value="F:zinc ion binding"/>
    <property type="evidence" value="ECO:0007669"/>
    <property type="project" value="InterPro"/>
</dbReference>
<dbReference type="HOGENOM" id="CLU_029374_0_0_1"/>
<dbReference type="eggNOG" id="ENOG502SUCM">
    <property type="taxonomic scope" value="Eukaryota"/>
</dbReference>
<keyword evidence="9" id="KW-1185">Reference proteome</keyword>
<dbReference type="Proteomes" id="UP000054032">
    <property type="component" value="Unassembled WGS sequence"/>
</dbReference>
<name>W6ZCJ5_COCMI</name>
<dbReference type="PROSITE" id="PS00463">
    <property type="entry name" value="ZN2_CY6_FUNGAL_1"/>
    <property type="match status" value="1"/>
</dbReference>
<reference evidence="8 9" key="1">
    <citation type="journal article" date="2013" name="PLoS Genet.">
        <title>Comparative genome structure, secondary metabolite, and effector coding capacity across Cochliobolus pathogens.</title>
        <authorList>
            <person name="Condon B.J."/>
            <person name="Leng Y."/>
            <person name="Wu D."/>
            <person name="Bushley K.E."/>
            <person name="Ohm R.A."/>
            <person name="Otillar R."/>
            <person name="Martin J."/>
            <person name="Schackwitz W."/>
            <person name="Grimwood J."/>
            <person name="MohdZainudin N."/>
            <person name="Xue C."/>
            <person name="Wang R."/>
            <person name="Manning V.A."/>
            <person name="Dhillon B."/>
            <person name="Tu Z.J."/>
            <person name="Steffenson B.J."/>
            <person name="Salamov A."/>
            <person name="Sun H."/>
            <person name="Lowry S."/>
            <person name="LaButti K."/>
            <person name="Han J."/>
            <person name="Copeland A."/>
            <person name="Lindquist E."/>
            <person name="Barry K."/>
            <person name="Schmutz J."/>
            <person name="Baker S.E."/>
            <person name="Ciuffetti L.M."/>
            <person name="Grigoriev I.V."/>
            <person name="Zhong S."/>
            <person name="Turgeon B.G."/>
        </authorList>
    </citation>
    <scope>NUCLEOTIDE SEQUENCE [LARGE SCALE GENOMIC DNA]</scope>
    <source>
        <strain evidence="8 9">ATCC 44560</strain>
    </source>
</reference>
<feature type="domain" description="Zn(2)-C6 fungal-type" evidence="7">
    <location>
        <begin position="29"/>
        <end position="59"/>
    </location>
</feature>
<evidence type="ECO:0000259" key="7">
    <source>
        <dbReference type="PROSITE" id="PS50048"/>
    </source>
</evidence>
<evidence type="ECO:0000256" key="1">
    <source>
        <dbReference type="ARBA" id="ARBA00022723"/>
    </source>
</evidence>
<keyword evidence="2" id="KW-0805">Transcription regulation</keyword>
<dbReference type="RefSeq" id="XP_007685917.1">
    <property type="nucleotide sequence ID" value="XM_007687727.1"/>
</dbReference>
<sequence length="461" mass="50809">MEDTTFSQEAASAASASKALQKPRKMRASCDACSRAKVKCDKVRPTCQRCGTINVCCNYSPSMRLGKPRKNRNLDGTIKREVSPAGSYRPTGAQFDLIPRTASHTSESSPEPIDPFYFGPSTPEFHYQDAFVANNFGDSLSPACSEGGAMSFVNAWANDDHMMFGSQTDMFVPMPQYLPQQHTPVHGHVRSISTPSQPDLFASLESQQPSPHTSHQMLNAQHNIFTSQETVIDSPSPTLSAALSTPPAWGNFATHDCTLSAFQTLNNLYVPLEPQTSASDFTSVVNGSPTLESILATNKAAVDSLYTLLECDCTSNPHFASTINLATMKILSWFQAIARAHDHQRGLPYISLETQLELCTQPHTSDSEAECAQRTSLVLAELCRIEKLIDKFAERYCRRTSTPGDLAEPDINNGVYLSMEASLRTRVRDTFRITMAVAPESVKRRMASSRTTQNRMRVNTM</sequence>
<evidence type="ECO:0000313" key="9">
    <source>
        <dbReference type="Proteomes" id="UP000054032"/>
    </source>
</evidence>
<dbReference type="EMBL" id="KI963951">
    <property type="protein sequence ID" value="EUC47533.1"/>
    <property type="molecule type" value="Genomic_DNA"/>
</dbReference>
<dbReference type="GeneID" id="19122668"/>
<accession>W6ZCJ5</accession>
<evidence type="ECO:0000256" key="3">
    <source>
        <dbReference type="ARBA" id="ARBA00023125"/>
    </source>
</evidence>
<dbReference type="InterPro" id="IPR050675">
    <property type="entry name" value="OAF3"/>
</dbReference>
<dbReference type="InterPro" id="IPR013700">
    <property type="entry name" value="AflR"/>
</dbReference>
<dbReference type="SUPFAM" id="SSF57701">
    <property type="entry name" value="Zn2/Cys6 DNA-binding domain"/>
    <property type="match status" value="1"/>
</dbReference>
<keyword evidence="1" id="KW-0479">Metal-binding</keyword>
<dbReference type="PANTHER" id="PTHR31069:SF31">
    <property type="entry name" value="MONODICTYPHENONE CLUSTER TRANSCRIPTION FACTOR-RELATED"/>
    <property type="match status" value="1"/>
</dbReference>
<evidence type="ECO:0000256" key="2">
    <source>
        <dbReference type="ARBA" id="ARBA00023015"/>
    </source>
</evidence>
<proteinExistence type="predicted"/>
<keyword evidence="4" id="KW-0804">Transcription</keyword>
<dbReference type="InterPro" id="IPR001138">
    <property type="entry name" value="Zn2Cys6_DnaBD"/>
</dbReference>
<dbReference type="SMART" id="SM00066">
    <property type="entry name" value="GAL4"/>
    <property type="match status" value="1"/>
</dbReference>
<dbReference type="OrthoDB" id="2943660at2759"/>
<evidence type="ECO:0000256" key="6">
    <source>
        <dbReference type="SAM" id="MobiDB-lite"/>
    </source>
</evidence>
<dbReference type="Pfam" id="PF00172">
    <property type="entry name" value="Zn_clus"/>
    <property type="match status" value="1"/>
</dbReference>
<dbReference type="PANTHER" id="PTHR31069">
    <property type="entry name" value="OLEATE-ACTIVATED TRANSCRIPTION FACTOR 1-RELATED"/>
    <property type="match status" value="1"/>
</dbReference>
<dbReference type="STRING" id="930090.W6ZCJ5"/>
<dbReference type="Pfam" id="PF08493">
    <property type="entry name" value="AflR"/>
    <property type="match status" value="1"/>
</dbReference>
<dbReference type="CDD" id="cd00067">
    <property type="entry name" value="GAL4"/>
    <property type="match status" value="1"/>
</dbReference>
<evidence type="ECO:0000256" key="5">
    <source>
        <dbReference type="ARBA" id="ARBA00023242"/>
    </source>
</evidence>
<dbReference type="PROSITE" id="PS50048">
    <property type="entry name" value="ZN2_CY6_FUNGAL_2"/>
    <property type="match status" value="1"/>
</dbReference>
<dbReference type="GO" id="GO:0000981">
    <property type="term" value="F:DNA-binding transcription factor activity, RNA polymerase II-specific"/>
    <property type="evidence" value="ECO:0007669"/>
    <property type="project" value="InterPro"/>
</dbReference>
<dbReference type="PRINTS" id="PR00755">
    <property type="entry name" value="AFLATOXINBRP"/>
</dbReference>
<gene>
    <name evidence="8" type="ORF">COCMIDRAFT_34921</name>
</gene>
<dbReference type="GO" id="GO:0045122">
    <property type="term" value="P:aflatoxin biosynthetic process"/>
    <property type="evidence" value="ECO:0007669"/>
    <property type="project" value="InterPro"/>
</dbReference>
<evidence type="ECO:0000256" key="4">
    <source>
        <dbReference type="ARBA" id="ARBA00023163"/>
    </source>
</evidence>